<dbReference type="GO" id="GO:0005886">
    <property type="term" value="C:plasma membrane"/>
    <property type="evidence" value="ECO:0007669"/>
    <property type="project" value="UniProtKB-SubCell"/>
</dbReference>
<reference evidence="11" key="2">
    <citation type="journal article" date="2014" name="Mol. Biochem. Parasitol.">
        <title>Capturing the variant surface glycoprotein repertoire (the VSGnome) of Trypanosoma brucei Lister 427.</title>
        <authorList>
            <person name="Cross G.A."/>
            <person name="Kim H.S."/>
            <person name="Wickstead B."/>
        </authorList>
    </citation>
    <scope>NUCLEOTIDE SEQUENCE</scope>
    <source>
        <strain evidence="11">Lister 427</strain>
    </source>
</reference>
<feature type="signal peptide" evidence="9">
    <location>
        <begin position="1"/>
        <end position="20"/>
    </location>
</feature>
<evidence type="ECO:0000256" key="6">
    <source>
        <dbReference type="ARBA" id="ARBA00023136"/>
    </source>
</evidence>
<keyword evidence="4" id="KW-0336">GPI-anchor</keyword>
<feature type="chain" id="PRO_5004058092" evidence="9">
    <location>
        <begin position="21"/>
        <end position="454"/>
    </location>
</feature>
<keyword evidence="6" id="KW-0472">Membrane</keyword>
<dbReference type="Pfam" id="PF13206">
    <property type="entry name" value="VSG_B"/>
    <property type="match status" value="1"/>
</dbReference>
<keyword evidence="3" id="KW-1003">Cell membrane</keyword>
<evidence type="ECO:0000256" key="7">
    <source>
        <dbReference type="ARBA" id="ARBA00023180"/>
    </source>
</evidence>
<evidence type="ECO:0000259" key="10">
    <source>
        <dbReference type="Pfam" id="PF13206"/>
    </source>
</evidence>
<name>M4SZM7_9TRYP</name>
<evidence type="ECO:0000256" key="1">
    <source>
        <dbReference type="ARBA" id="ARBA00002523"/>
    </source>
</evidence>
<evidence type="ECO:0000256" key="2">
    <source>
        <dbReference type="ARBA" id="ARBA00004609"/>
    </source>
</evidence>
<dbReference type="VEuPathDB" id="TriTrypDB:Tb09.v4.0185"/>
<dbReference type="EMBL" id="KC612731">
    <property type="protein sequence ID" value="AGH60162.1"/>
    <property type="molecule type" value="Genomic_DNA"/>
</dbReference>
<evidence type="ECO:0000256" key="5">
    <source>
        <dbReference type="ARBA" id="ARBA00022729"/>
    </source>
</evidence>
<evidence type="ECO:0000313" key="11">
    <source>
        <dbReference type="EMBL" id="AGH60162.1"/>
    </source>
</evidence>
<dbReference type="AlphaFoldDB" id="M4SZM7"/>
<evidence type="ECO:0000256" key="8">
    <source>
        <dbReference type="ARBA" id="ARBA00023288"/>
    </source>
</evidence>
<dbReference type="InterPro" id="IPR025932">
    <property type="entry name" value="Trypano_VSG_B_N_dom"/>
</dbReference>
<comment type="function">
    <text evidence="1">VSG forms a coat on the surface of the parasite. The trypanosome evades the immune response of the host by expressing a series of antigenically distinct VSGs from an estimated 1000 VSG genes.</text>
</comment>
<keyword evidence="5 9" id="KW-0732">Signal</keyword>
<evidence type="ECO:0000256" key="4">
    <source>
        <dbReference type="ARBA" id="ARBA00022622"/>
    </source>
</evidence>
<protein>
    <submittedName>
        <fullName evidence="11">Variant surface glycoprotein 1225</fullName>
    </submittedName>
</protein>
<sequence>MKALTIFAFLCLTHSRNVRANIAASENAAEYHALCEIIRLATGGSSATDESIDLDAVHAKIQKINMTISPESWKKMFFLGPEDDKWANSPADAKPAQQGWQNEWKVWLPAAQAAKSPEKDTDLKDNPVLKLNDQQKLYARPHVRLQAAIAYKVLSDAPQLTQEEAELMAAKLTTELRKIAYGVDKADETTVTVAEAFGNVATANREAHCKSDNNPTKPKTVIAALSCICGKHESSAEEKVCGSHITHTGTWTTSSNKQGDTDLQGIAKTCGKGTRHVVTAAELATAANNIRRLIKVVSNDGYLGSKLSGTDCNGSKANAICVKLTNYKTARAAADSQISWLGELDSLAETLVSREVKAQLRKAALKQLKQAEEAITETINVAGNIQQMQTTVSAAQPPATKQPDAAKECEAIQTAADCKNNGNCKWDRVDKKGGTYCKVNETEEEKETQAGGTE</sequence>
<keyword evidence="7" id="KW-0325">Glycoprotein</keyword>
<dbReference type="GO" id="GO:0098552">
    <property type="term" value="C:side of membrane"/>
    <property type="evidence" value="ECO:0007669"/>
    <property type="project" value="UniProtKB-KW"/>
</dbReference>
<comment type="subcellular location">
    <subcellularLocation>
        <location evidence="2">Cell membrane</location>
        <topology evidence="2">Lipid-anchor</topology>
        <topology evidence="2">GPI-anchor</topology>
    </subcellularLocation>
</comment>
<evidence type="ECO:0000256" key="3">
    <source>
        <dbReference type="ARBA" id="ARBA00022475"/>
    </source>
</evidence>
<accession>M4SZM7</accession>
<feature type="domain" description="Trypanosome variant surface glycoprotein B-type N-terminal" evidence="10">
    <location>
        <begin position="14"/>
        <end position="369"/>
    </location>
</feature>
<keyword evidence="8" id="KW-0449">Lipoprotein</keyword>
<organism evidence="11">
    <name type="scientific">Trypanosoma brucei</name>
    <dbReference type="NCBI Taxonomy" id="5691"/>
    <lineage>
        <taxon>Eukaryota</taxon>
        <taxon>Discoba</taxon>
        <taxon>Euglenozoa</taxon>
        <taxon>Kinetoplastea</taxon>
        <taxon>Metakinetoplastina</taxon>
        <taxon>Trypanosomatida</taxon>
        <taxon>Trypanosomatidae</taxon>
        <taxon>Trypanosoma</taxon>
    </lineage>
</organism>
<proteinExistence type="predicted"/>
<evidence type="ECO:0000256" key="9">
    <source>
        <dbReference type="SAM" id="SignalP"/>
    </source>
</evidence>
<reference evidence="11" key="1">
    <citation type="submission" date="2013-02" db="EMBL/GenBank/DDBJ databases">
        <authorList>
            <person name="Cross G.A.M."/>
            <person name="Kim H.-S."/>
            <person name="Wickstead B."/>
        </authorList>
    </citation>
    <scope>NUCLEOTIDE SEQUENCE</scope>
    <source>
        <strain evidence="11">Lister 427</strain>
    </source>
</reference>
<dbReference type="VEuPathDB" id="TriTrypDB:Tb427_000710100"/>